<dbReference type="Proteomes" id="UP001159075">
    <property type="component" value="Unassembled WGS sequence"/>
</dbReference>
<evidence type="ECO:0000313" key="3">
    <source>
        <dbReference type="EMBL" id="MDI5831967.1"/>
    </source>
</evidence>
<dbReference type="Proteomes" id="UP001187859">
    <property type="component" value="Unassembled WGS sequence"/>
</dbReference>
<gene>
    <name evidence="2" type="ORF">E2650_12330</name>
    <name evidence="3" type="ORF">ODY93_10355</name>
    <name evidence="4" type="ORF">QM089_14690</name>
</gene>
<keyword evidence="5" id="KW-1185">Reference proteome</keyword>
<reference evidence="2" key="2">
    <citation type="submission" date="2019-04" db="EMBL/GenBank/DDBJ databases">
        <authorList>
            <person name="Zou H."/>
        </authorList>
    </citation>
    <scope>NUCLEOTIDE SEQUENCE</scope>
    <source>
        <strain evidence="2">2015oxa</strain>
    </source>
</reference>
<dbReference type="GO" id="GO:0003677">
    <property type="term" value="F:DNA binding"/>
    <property type="evidence" value="ECO:0007669"/>
    <property type="project" value="UniProtKB-KW"/>
</dbReference>
<keyword evidence="2" id="KW-0238">DNA-binding</keyword>
<accession>A0A073KLD9</accession>
<protein>
    <submittedName>
        <fullName evidence="2">DNA-binding protein</fullName>
    </submittedName>
    <submittedName>
        <fullName evidence="4">Helix-turn-helix domain-containing protein</fullName>
    </submittedName>
</protein>
<dbReference type="SUPFAM" id="SSF46955">
    <property type="entry name" value="Putative DNA-binding domain"/>
    <property type="match status" value="1"/>
</dbReference>
<dbReference type="GeneID" id="94726797"/>
<evidence type="ECO:0000313" key="5">
    <source>
        <dbReference type="Proteomes" id="UP001159075"/>
    </source>
</evidence>
<evidence type="ECO:0000259" key="1">
    <source>
        <dbReference type="Pfam" id="PF12728"/>
    </source>
</evidence>
<organism evidence="4 6">
    <name type="scientific">Shewanella xiamenensis</name>
    <dbReference type="NCBI Taxonomy" id="332186"/>
    <lineage>
        <taxon>Bacteria</taxon>
        <taxon>Pseudomonadati</taxon>
        <taxon>Pseudomonadota</taxon>
        <taxon>Gammaproteobacteria</taxon>
        <taxon>Alteromonadales</taxon>
        <taxon>Shewanellaceae</taxon>
        <taxon>Shewanella</taxon>
    </lineage>
</organism>
<dbReference type="InterPro" id="IPR010093">
    <property type="entry name" value="SinI_DNA-bd"/>
</dbReference>
<dbReference type="EMBL" id="SUNE01000007">
    <property type="protein sequence ID" value="MDG5900661.1"/>
    <property type="molecule type" value="Genomic_DNA"/>
</dbReference>
<dbReference type="InterPro" id="IPR009061">
    <property type="entry name" value="DNA-bd_dom_put_sf"/>
</dbReference>
<name>A0A073KLD9_9GAMM</name>
<proteinExistence type="predicted"/>
<dbReference type="InterPro" id="IPR041657">
    <property type="entry name" value="HTH_17"/>
</dbReference>
<reference evidence="3 5" key="3">
    <citation type="submission" date="2022-09" db="EMBL/GenBank/DDBJ databases">
        <title>The outer-membrane cytochrome OmcA is essential for infection of Shewanella oneidensis by a zebrafish-associated bacteriophage.</title>
        <authorList>
            <person name="Grenfell A.W."/>
            <person name="Intile P."/>
            <person name="Mcfarlane J."/>
            <person name="Leung D."/>
            <person name="Abdalla K."/>
            <person name="Wold M."/>
            <person name="Kees E."/>
            <person name="Gralnick J."/>
        </authorList>
    </citation>
    <scope>NUCLEOTIDE SEQUENCE [LARGE SCALE GENOMIC DNA]</scope>
    <source>
        <strain evidence="3 5">NF-5</strain>
    </source>
</reference>
<sequence length="59" mass="6859">MSDNLLTVDEVCKLLDKSPATIKRYARENLLSSVKDGEELRFPEEEVKRYLAFSQRLGR</sequence>
<reference evidence="2" key="1">
    <citation type="journal article" date="2019" name="Int J Environ Res Public Health">
        <title>Characterization of Chromosome-Mediated BlaOXA-894 in Shewanella xiamenensis Isolated from Pig Wastewater.</title>
        <authorList>
            <person name="Zou H."/>
            <person name="Zhou Z."/>
            <person name="Xia H."/>
            <person name="Zhao Q."/>
            <person name="Li X."/>
        </authorList>
    </citation>
    <scope>NUCLEOTIDE SEQUENCE</scope>
    <source>
        <strain evidence="2">2015oxa</strain>
    </source>
</reference>
<dbReference type="EMBL" id="JASGOQ010000001">
    <property type="protein sequence ID" value="MDV5391461.1"/>
    <property type="molecule type" value="Genomic_DNA"/>
</dbReference>
<dbReference type="Gene3D" id="1.10.1660.10">
    <property type="match status" value="1"/>
</dbReference>
<dbReference type="AlphaFoldDB" id="A0A073KLD9"/>
<comment type="caution">
    <text evidence="4">The sequence shown here is derived from an EMBL/GenBank/DDBJ whole genome shotgun (WGS) entry which is preliminary data.</text>
</comment>
<reference evidence="4" key="4">
    <citation type="submission" date="2023-05" db="EMBL/GenBank/DDBJ databases">
        <title>Colonisation of extended spectrum b-lactamase- and carbapenemase-producing bacteria on hospital surfaces from low- and middle-income countries.</title>
        <authorList>
            <person name="Nieto-Rosado M."/>
            <person name="Sands K."/>
            <person name="Iregbu K."/>
            <person name="Zahra R."/>
            <person name="Mazarati J.B."/>
            <person name="Mehtar S."/>
            <person name="Barnards-Group B."/>
            <person name="Walsh T.R."/>
        </authorList>
    </citation>
    <scope>NUCLEOTIDE SEQUENCE</scope>
    <source>
        <strain evidence="4">PP-E493</strain>
    </source>
</reference>
<evidence type="ECO:0000313" key="6">
    <source>
        <dbReference type="Proteomes" id="UP001187859"/>
    </source>
</evidence>
<evidence type="ECO:0000313" key="4">
    <source>
        <dbReference type="EMBL" id="MDV5391461.1"/>
    </source>
</evidence>
<dbReference type="OrthoDB" id="6267724at2"/>
<dbReference type="EMBL" id="JAOTLW010000009">
    <property type="protein sequence ID" value="MDI5831967.1"/>
    <property type="molecule type" value="Genomic_DNA"/>
</dbReference>
<evidence type="ECO:0000313" key="2">
    <source>
        <dbReference type="EMBL" id="MDG5900661.1"/>
    </source>
</evidence>
<dbReference type="NCBIfam" id="TIGR01764">
    <property type="entry name" value="excise"/>
    <property type="match status" value="1"/>
</dbReference>
<dbReference type="RefSeq" id="WP_011623867.1">
    <property type="nucleotide sequence ID" value="NZ_AP025014.1"/>
</dbReference>
<dbReference type="Pfam" id="PF12728">
    <property type="entry name" value="HTH_17"/>
    <property type="match status" value="1"/>
</dbReference>
<dbReference type="Proteomes" id="UP001152518">
    <property type="component" value="Unassembled WGS sequence"/>
</dbReference>
<feature type="domain" description="Helix-turn-helix" evidence="1">
    <location>
        <begin position="5"/>
        <end position="52"/>
    </location>
</feature>